<comment type="caution">
    <text evidence="1">The sequence shown here is derived from an EMBL/GenBank/DDBJ whole genome shotgun (WGS) entry which is preliminary data.</text>
</comment>
<dbReference type="EMBL" id="JABJVM010000003">
    <property type="protein sequence ID" value="MBA3925616.1"/>
    <property type="molecule type" value="Genomic_DNA"/>
</dbReference>
<reference evidence="1 2" key="1">
    <citation type="submission" date="2020-05" db="EMBL/GenBank/DDBJ databases">
        <authorList>
            <person name="Carlin C.R."/>
        </authorList>
    </citation>
    <scope>NUCLEOTIDE SEQUENCE [LARGE SCALE GENOMIC DNA]</scope>
    <source>
        <strain evidence="1 2">FSL W9-0585</strain>
    </source>
</reference>
<keyword evidence="2" id="KW-1185">Reference proteome</keyword>
<proteinExistence type="predicted"/>
<name>A0A7W1T4Z8_9LIST</name>
<organism evidence="1 2">
    <name type="scientific">Listeria rustica</name>
    <dbReference type="NCBI Taxonomy" id="2713503"/>
    <lineage>
        <taxon>Bacteria</taxon>
        <taxon>Bacillati</taxon>
        <taxon>Bacillota</taxon>
        <taxon>Bacilli</taxon>
        <taxon>Bacillales</taxon>
        <taxon>Listeriaceae</taxon>
        <taxon>Listeria</taxon>
    </lineage>
</organism>
<gene>
    <name evidence="1" type="ORF">HPK16_04595</name>
</gene>
<dbReference type="AlphaFoldDB" id="A0A7W1T4Z8"/>
<sequence length="63" mass="7770">MIKKLLKEEWFADYYEQPLYKEALYQDTKMRDKLSSYRFVGDLYRNPEAREAFLRDWTILLGL</sequence>
<evidence type="ECO:0000313" key="1">
    <source>
        <dbReference type="EMBL" id="MBA3925616.1"/>
    </source>
</evidence>
<protein>
    <submittedName>
        <fullName evidence="1">Uncharacterized protein</fullName>
    </submittedName>
</protein>
<reference evidence="1 2" key="2">
    <citation type="submission" date="2020-08" db="EMBL/GenBank/DDBJ databases">
        <title>Listeria ohnekaius sp. nov. and Listeria portnoyii sp. nov. isolated from non-agricultural and natural environments.</title>
        <authorList>
            <person name="Weller D."/>
            <person name="Belias A.M."/>
            <person name="Liao J."/>
            <person name="Guo S."/>
            <person name="Orsi R.H."/>
            <person name="Wiedmann M."/>
        </authorList>
    </citation>
    <scope>NUCLEOTIDE SEQUENCE [LARGE SCALE GENOMIC DNA]</scope>
    <source>
        <strain evidence="1 2">FSL W9-0585</strain>
    </source>
</reference>
<dbReference type="RefSeq" id="WP_181675836.1">
    <property type="nucleotide sequence ID" value="NZ_JABJVM010000003.1"/>
</dbReference>
<evidence type="ECO:0000313" key="2">
    <source>
        <dbReference type="Proteomes" id="UP000548787"/>
    </source>
</evidence>
<dbReference type="Proteomes" id="UP000548787">
    <property type="component" value="Unassembled WGS sequence"/>
</dbReference>
<accession>A0A7W1T4Z8</accession>